<protein>
    <submittedName>
        <fullName evidence="3">Uncharacterized mitochondrial protein AtMg00820-like</fullName>
    </submittedName>
</protein>
<proteinExistence type="predicted"/>
<dbReference type="Pfam" id="PF07727">
    <property type="entry name" value="RVT_2"/>
    <property type="match status" value="1"/>
</dbReference>
<gene>
    <name evidence="3" type="primary">LOC121225002</name>
</gene>
<dbReference type="GeneID" id="121225002"/>
<feature type="domain" description="Reverse transcriptase Ty1/copia-type" evidence="1">
    <location>
        <begin position="94"/>
        <end position="148"/>
    </location>
</feature>
<keyword evidence="2" id="KW-1185">Reference proteome</keyword>
<sequence length="151" mass="16618">MTPVHTAQGTPVVNVPMVTRVNSLNEVSVLSVDTLVQSPCVSFSSRRSSFAMQDECWQAAIHNELQVLLQNKHRLFVLCLLIGRSLDASGCLSEKEADETVERYKARLVAKGFSQHAGFNFCDMFSPVVKATTIRAVLAIVVIKRLVIKAS</sequence>
<reference evidence="2" key="1">
    <citation type="journal article" date="2020" name="Nat. Genet.">
        <title>Genomic diversifications of five Gossypium allopolyploid species and their impact on cotton improvement.</title>
        <authorList>
            <person name="Chen Z.J."/>
            <person name="Sreedasyam A."/>
            <person name="Ando A."/>
            <person name="Song Q."/>
            <person name="De Santiago L.M."/>
            <person name="Hulse-Kemp A.M."/>
            <person name="Ding M."/>
            <person name="Ye W."/>
            <person name="Kirkbride R.C."/>
            <person name="Jenkins J."/>
            <person name="Plott C."/>
            <person name="Lovell J."/>
            <person name="Lin Y.M."/>
            <person name="Vaughn R."/>
            <person name="Liu B."/>
            <person name="Simpson S."/>
            <person name="Scheffler B.E."/>
            <person name="Wen L."/>
            <person name="Saski C.A."/>
            <person name="Grover C.E."/>
            <person name="Hu G."/>
            <person name="Conover J.L."/>
            <person name="Carlson J.W."/>
            <person name="Shu S."/>
            <person name="Boston L.B."/>
            <person name="Williams M."/>
            <person name="Peterson D.G."/>
            <person name="McGee K."/>
            <person name="Jones D.C."/>
            <person name="Wendel J.F."/>
            <person name="Stelly D.M."/>
            <person name="Grimwood J."/>
            <person name="Schmutz J."/>
        </authorList>
    </citation>
    <scope>NUCLEOTIDE SEQUENCE [LARGE SCALE GENOMIC DNA]</scope>
    <source>
        <strain evidence="2">cv. TM-1</strain>
    </source>
</reference>
<name>A0ABM3BC17_GOSHI</name>
<dbReference type="Proteomes" id="UP000818029">
    <property type="component" value="Chromosome D13"/>
</dbReference>
<accession>A0ABM3BC17</accession>
<reference evidence="3" key="2">
    <citation type="submission" date="2025-08" db="UniProtKB">
        <authorList>
            <consortium name="RefSeq"/>
        </authorList>
    </citation>
    <scope>IDENTIFICATION</scope>
</reference>
<evidence type="ECO:0000313" key="3">
    <source>
        <dbReference type="RefSeq" id="XP_040964596.1"/>
    </source>
</evidence>
<organism evidence="2 3">
    <name type="scientific">Gossypium hirsutum</name>
    <name type="common">Upland cotton</name>
    <name type="synonym">Gossypium mexicanum</name>
    <dbReference type="NCBI Taxonomy" id="3635"/>
    <lineage>
        <taxon>Eukaryota</taxon>
        <taxon>Viridiplantae</taxon>
        <taxon>Streptophyta</taxon>
        <taxon>Embryophyta</taxon>
        <taxon>Tracheophyta</taxon>
        <taxon>Spermatophyta</taxon>
        <taxon>Magnoliopsida</taxon>
        <taxon>eudicotyledons</taxon>
        <taxon>Gunneridae</taxon>
        <taxon>Pentapetalae</taxon>
        <taxon>rosids</taxon>
        <taxon>malvids</taxon>
        <taxon>Malvales</taxon>
        <taxon>Malvaceae</taxon>
        <taxon>Malvoideae</taxon>
        <taxon>Gossypium</taxon>
    </lineage>
</organism>
<evidence type="ECO:0000313" key="2">
    <source>
        <dbReference type="Proteomes" id="UP000818029"/>
    </source>
</evidence>
<evidence type="ECO:0000259" key="1">
    <source>
        <dbReference type="Pfam" id="PF07727"/>
    </source>
</evidence>
<dbReference type="InterPro" id="IPR013103">
    <property type="entry name" value="RVT_2"/>
</dbReference>
<dbReference type="RefSeq" id="XP_040964596.1">
    <property type="nucleotide sequence ID" value="XM_041108662.1"/>
</dbReference>